<evidence type="ECO:0000256" key="1">
    <source>
        <dbReference type="SAM" id="MobiDB-lite"/>
    </source>
</evidence>
<accession>A0ABQ3XXP6</accession>
<gene>
    <name evidence="2" type="ORF">Ade02nite_11630</name>
</gene>
<dbReference type="Proteomes" id="UP000609879">
    <property type="component" value="Unassembled WGS sequence"/>
</dbReference>
<proteinExistence type="predicted"/>
<evidence type="ECO:0000313" key="2">
    <source>
        <dbReference type="EMBL" id="GID72522.1"/>
    </source>
</evidence>
<name>A0ABQ3XXP6_9ACTN</name>
<evidence type="ECO:0000313" key="3">
    <source>
        <dbReference type="Proteomes" id="UP000609879"/>
    </source>
</evidence>
<protein>
    <submittedName>
        <fullName evidence="2">Uncharacterized protein</fullName>
    </submittedName>
</protein>
<reference evidence="2 3" key="1">
    <citation type="submission" date="2021-01" db="EMBL/GenBank/DDBJ databases">
        <title>Whole genome shotgun sequence of Actinoplanes deccanensis NBRC 13994.</title>
        <authorList>
            <person name="Komaki H."/>
            <person name="Tamura T."/>
        </authorList>
    </citation>
    <scope>NUCLEOTIDE SEQUENCE [LARGE SCALE GENOMIC DNA]</scope>
    <source>
        <strain evidence="2 3">NBRC 13994</strain>
    </source>
</reference>
<organism evidence="2 3">
    <name type="scientific">Paractinoplanes deccanensis</name>
    <dbReference type="NCBI Taxonomy" id="113561"/>
    <lineage>
        <taxon>Bacteria</taxon>
        <taxon>Bacillati</taxon>
        <taxon>Actinomycetota</taxon>
        <taxon>Actinomycetes</taxon>
        <taxon>Micromonosporales</taxon>
        <taxon>Micromonosporaceae</taxon>
        <taxon>Paractinoplanes</taxon>
    </lineage>
</organism>
<feature type="region of interest" description="Disordered" evidence="1">
    <location>
        <begin position="39"/>
        <end position="65"/>
    </location>
</feature>
<comment type="caution">
    <text evidence="2">The sequence shown here is derived from an EMBL/GenBank/DDBJ whole genome shotgun (WGS) entry which is preliminary data.</text>
</comment>
<dbReference type="EMBL" id="BOMI01000017">
    <property type="protein sequence ID" value="GID72522.1"/>
    <property type="molecule type" value="Genomic_DNA"/>
</dbReference>
<keyword evidence="3" id="KW-1185">Reference proteome</keyword>
<sequence>MEPGRAGGTGAPGEVTGVAGEAAGVVGEVAATVGRAGGVTVADPEAGGVRAGAAPRVTGGTAEMG</sequence>